<feature type="region of interest" description="Disordered" evidence="1">
    <location>
        <begin position="1"/>
        <end position="21"/>
    </location>
</feature>
<dbReference type="PANTHER" id="PTHR47843:SF2">
    <property type="entry name" value="BTB DOMAIN-CONTAINING PROTEIN"/>
    <property type="match status" value="1"/>
</dbReference>
<dbReference type="InterPro" id="IPR011333">
    <property type="entry name" value="SKP1/BTB/POZ_sf"/>
</dbReference>
<dbReference type="GeneID" id="54404450"/>
<feature type="region of interest" description="Disordered" evidence="1">
    <location>
        <begin position="255"/>
        <end position="440"/>
    </location>
</feature>
<feature type="compositionally biased region" description="Basic and acidic residues" evidence="1">
    <location>
        <begin position="1"/>
        <end position="14"/>
    </location>
</feature>
<feature type="compositionally biased region" description="Low complexity" evidence="1">
    <location>
        <begin position="276"/>
        <end position="288"/>
    </location>
</feature>
<feature type="compositionally biased region" description="Low complexity" evidence="1">
    <location>
        <begin position="384"/>
        <end position="404"/>
    </location>
</feature>
<feature type="compositionally biased region" description="Basic and acidic residues" evidence="1">
    <location>
        <begin position="354"/>
        <end position="375"/>
    </location>
</feature>
<name>A0A6A6A6E6_9PLEO</name>
<evidence type="ECO:0000256" key="1">
    <source>
        <dbReference type="SAM" id="MobiDB-lite"/>
    </source>
</evidence>
<dbReference type="CDD" id="cd18186">
    <property type="entry name" value="BTB_POZ_ZBTB_KLHL-like"/>
    <property type="match status" value="1"/>
</dbReference>
<dbReference type="SUPFAM" id="SSF54695">
    <property type="entry name" value="POZ domain"/>
    <property type="match status" value="1"/>
</dbReference>
<dbReference type="OrthoDB" id="194443at2759"/>
<feature type="domain" description="BTB" evidence="2">
    <location>
        <begin position="65"/>
        <end position="127"/>
    </location>
</feature>
<dbReference type="Gene3D" id="3.30.710.10">
    <property type="entry name" value="Potassium Channel Kv1.1, Chain A"/>
    <property type="match status" value="1"/>
</dbReference>
<feature type="compositionally biased region" description="Pro residues" evidence="1">
    <location>
        <begin position="296"/>
        <end position="314"/>
    </location>
</feature>
<dbReference type="RefSeq" id="XP_033521941.1">
    <property type="nucleotide sequence ID" value="XM_033664018.1"/>
</dbReference>
<feature type="compositionally biased region" description="Polar residues" evidence="1">
    <location>
        <begin position="462"/>
        <end position="494"/>
    </location>
</feature>
<keyword evidence="4" id="KW-1185">Reference proteome</keyword>
<dbReference type="AlphaFoldDB" id="A0A6A6A6E6"/>
<organism evidence="3 4">
    <name type="scientific">Dothidotthia symphoricarpi CBS 119687</name>
    <dbReference type="NCBI Taxonomy" id="1392245"/>
    <lineage>
        <taxon>Eukaryota</taxon>
        <taxon>Fungi</taxon>
        <taxon>Dikarya</taxon>
        <taxon>Ascomycota</taxon>
        <taxon>Pezizomycotina</taxon>
        <taxon>Dothideomycetes</taxon>
        <taxon>Pleosporomycetidae</taxon>
        <taxon>Pleosporales</taxon>
        <taxon>Dothidotthiaceae</taxon>
        <taxon>Dothidotthia</taxon>
    </lineage>
</organism>
<protein>
    <recommendedName>
        <fullName evidence="2">BTB domain-containing protein</fullName>
    </recommendedName>
</protein>
<dbReference type="EMBL" id="ML977510">
    <property type="protein sequence ID" value="KAF2127552.1"/>
    <property type="molecule type" value="Genomic_DNA"/>
</dbReference>
<dbReference type="Pfam" id="PF00651">
    <property type="entry name" value="BTB"/>
    <property type="match status" value="1"/>
</dbReference>
<dbReference type="InterPro" id="IPR000210">
    <property type="entry name" value="BTB/POZ_dom"/>
</dbReference>
<dbReference type="PANTHER" id="PTHR47843">
    <property type="entry name" value="BTB DOMAIN-CONTAINING PROTEIN-RELATED"/>
    <property type="match status" value="1"/>
</dbReference>
<reference evidence="3" key="1">
    <citation type="journal article" date="2020" name="Stud. Mycol.">
        <title>101 Dothideomycetes genomes: a test case for predicting lifestyles and emergence of pathogens.</title>
        <authorList>
            <person name="Haridas S."/>
            <person name="Albert R."/>
            <person name="Binder M."/>
            <person name="Bloem J."/>
            <person name="Labutti K."/>
            <person name="Salamov A."/>
            <person name="Andreopoulos B."/>
            <person name="Baker S."/>
            <person name="Barry K."/>
            <person name="Bills G."/>
            <person name="Bluhm B."/>
            <person name="Cannon C."/>
            <person name="Castanera R."/>
            <person name="Culley D."/>
            <person name="Daum C."/>
            <person name="Ezra D."/>
            <person name="Gonzalez J."/>
            <person name="Henrissat B."/>
            <person name="Kuo A."/>
            <person name="Liang C."/>
            <person name="Lipzen A."/>
            <person name="Lutzoni F."/>
            <person name="Magnuson J."/>
            <person name="Mondo S."/>
            <person name="Nolan M."/>
            <person name="Ohm R."/>
            <person name="Pangilinan J."/>
            <person name="Park H.-J."/>
            <person name="Ramirez L."/>
            <person name="Alfaro M."/>
            <person name="Sun H."/>
            <person name="Tritt A."/>
            <person name="Yoshinaga Y."/>
            <person name="Zwiers L.-H."/>
            <person name="Turgeon B."/>
            <person name="Goodwin S."/>
            <person name="Spatafora J."/>
            <person name="Crous P."/>
            <person name="Grigoriev I."/>
        </authorList>
    </citation>
    <scope>NUCLEOTIDE SEQUENCE</scope>
    <source>
        <strain evidence="3">CBS 119687</strain>
    </source>
</reference>
<feature type="compositionally biased region" description="Low complexity" evidence="1">
    <location>
        <begin position="515"/>
        <end position="524"/>
    </location>
</feature>
<accession>A0A6A6A6E6</accession>
<evidence type="ECO:0000313" key="3">
    <source>
        <dbReference type="EMBL" id="KAF2127552.1"/>
    </source>
</evidence>
<feature type="region of interest" description="Disordered" evidence="1">
    <location>
        <begin position="455"/>
        <end position="605"/>
    </location>
</feature>
<evidence type="ECO:0000259" key="2">
    <source>
        <dbReference type="PROSITE" id="PS50097"/>
    </source>
</evidence>
<proteinExistence type="predicted"/>
<feature type="compositionally biased region" description="Basic and acidic residues" evidence="1">
    <location>
        <begin position="558"/>
        <end position="573"/>
    </location>
</feature>
<gene>
    <name evidence="3" type="ORF">P153DRAFT_295266</name>
</gene>
<dbReference type="PROSITE" id="PS50097">
    <property type="entry name" value="BTB"/>
    <property type="match status" value="1"/>
</dbReference>
<sequence length="631" mass="68871">MASARESEESDGRDACQLTAAQDESPSSRCLAVRPALAHRLYSHRLHVRAKAKLHRDRLLSGPMIDIYVGAAKRRWTLHRNLLCHHSELLEAELEGDDDTLDLPDHDPAGFELLVKWLYQGTLDDVSDMPDANQKYEYAVSCHKLYLLCDRFDMSQLKNAAMDQYRKGLHEAELVPDADEIDDIYRKSPAGSPFRQLMTRIAARQIMDPASHRDVETYRQCLENNPDFALDLVKAIRLGTGGVLFDDPTEAGNKCEYHDHEAGPNCPVKGKKKAKQAQPDPQSAKPAPSTSSVRLLPPPPPRRPKTPPRPLPPRPARRPPGLSAGPLRRRITSPAISTVLTSMESVMATPSPEAPRDRAKDMERLRRVTPPDRRTRPPSQNGTAASPSAPDAHPPSSGAASHRSLAVSHEEGEEEEDTRNVLEPTPTRRGLWNWARSGTGTFNMMGRVAHPDWNDTPPFTLGATQDDFSLPSTTATHPDTQLPDTQPPYNNTPATLPATPLSFAQTKRSSDELLATASSTATSAQWTNGTAPETPTPPQRRPDSPLESDSEPTPTKDSFSHAKDSFSHAKSDSDTTLYDDPPTPAVKSGKRGLEGANGNGKVTPRRVATYKIALASRLMSPGAGAVSGGGT</sequence>
<evidence type="ECO:0000313" key="4">
    <source>
        <dbReference type="Proteomes" id="UP000799771"/>
    </source>
</evidence>
<dbReference type="Proteomes" id="UP000799771">
    <property type="component" value="Unassembled WGS sequence"/>
</dbReference>
<feature type="compositionally biased region" description="Polar residues" evidence="1">
    <location>
        <begin position="334"/>
        <end position="344"/>
    </location>
</feature>